<dbReference type="EMBL" id="CAFBPC010000024">
    <property type="protein sequence ID" value="CAB4998739.1"/>
    <property type="molecule type" value="Genomic_DNA"/>
</dbReference>
<accession>A0A6J7P669</accession>
<dbReference type="PANTHER" id="PTHR46401:SF2">
    <property type="entry name" value="GLYCOSYLTRANSFERASE WBBK-RELATED"/>
    <property type="match status" value="1"/>
</dbReference>
<dbReference type="Pfam" id="PF00534">
    <property type="entry name" value="Glycos_transf_1"/>
    <property type="match status" value="1"/>
</dbReference>
<reference evidence="4" key="1">
    <citation type="submission" date="2020-05" db="EMBL/GenBank/DDBJ databases">
        <authorList>
            <person name="Chiriac C."/>
            <person name="Salcher M."/>
            <person name="Ghai R."/>
            <person name="Kavagutti S V."/>
        </authorList>
    </citation>
    <scope>NUCLEOTIDE SEQUENCE</scope>
</reference>
<keyword evidence="1" id="KW-0808">Transferase</keyword>
<evidence type="ECO:0000259" key="3">
    <source>
        <dbReference type="Pfam" id="PF13439"/>
    </source>
</evidence>
<dbReference type="GO" id="GO:0016757">
    <property type="term" value="F:glycosyltransferase activity"/>
    <property type="evidence" value="ECO:0007669"/>
    <property type="project" value="InterPro"/>
</dbReference>
<dbReference type="InterPro" id="IPR001296">
    <property type="entry name" value="Glyco_trans_1"/>
</dbReference>
<dbReference type="PANTHER" id="PTHR46401">
    <property type="entry name" value="GLYCOSYLTRANSFERASE WBBK-RELATED"/>
    <property type="match status" value="1"/>
</dbReference>
<dbReference type="GO" id="GO:0009103">
    <property type="term" value="P:lipopolysaccharide biosynthetic process"/>
    <property type="evidence" value="ECO:0007669"/>
    <property type="project" value="TreeGrafter"/>
</dbReference>
<protein>
    <submittedName>
        <fullName evidence="4">Unannotated protein</fullName>
    </submittedName>
</protein>
<dbReference type="Pfam" id="PF13439">
    <property type="entry name" value="Glyco_transf_4"/>
    <property type="match status" value="1"/>
</dbReference>
<dbReference type="SUPFAM" id="SSF53756">
    <property type="entry name" value="UDP-Glycosyltransferase/glycogen phosphorylase"/>
    <property type="match status" value="1"/>
</dbReference>
<evidence type="ECO:0000313" key="4">
    <source>
        <dbReference type="EMBL" id="CAB4998739.1"/>
    </source>
</evidence>
<name>A0A6J7P669_9ZZZZ</name>
<organism evidence="4">
    <name type="scientific">freshwater metagenome</name>
    <dbReference type="NCBI Taxonomy" id="449393"/>
    <lineage>
        <taxon>unclassified sequences</taxon>
        <taxon>metagenomes</taxon>
        <taxon>ecological metagenomes</taxon>
    </lineage>
</organism>
<sequence>MMAAKRVAMNLLWCVPGVGGSEEYLIRQLVGLSSIAHDYEVEVFAPRGFSLRHPEIANDFIVHEAPNECLRRSQRIVLEHTWLAWNTKSFDVVHHGGGTIPRLGNRRTLLTVHDVQWTEYPEYVSPVKLKYLKATVPSSLRRARRIAVPSRFVVGTLEKAFGVSRDKMAVVRHGLQENIDTEITSSTGIRNKFELGDGPVLVYPAITHPHKNHLFLLGLLSSGVGAWADPTLRLVFAGSAGSAQEEVETFIAEHQLGDRVLMPGRVSNADRNGLLAMADAMVFPSEYEGFGAPVIEAMKFGCPVICSDRGSLPEVVGDAGMVCPLDNAVWGRALDAVRVRREEFVHSGRERARMFTAALSAADLLREYDTIVSNRKAAL</sequence>
<proteinExistence type="predicted"/>
<evidence type="ECO:0000256" key="1">
    <source>
        <dbReference type="ARBA" id="ARBA00022679"/>
    </source>
</evidence>
<dbReference type="AlphaFoldDB" id="A0A6J7P669"/>
<evidence type="ECO:0000259" key="2">
    <source>
        <dbReference type="Pfam" id="PF00534"/>
    </source>
</evidence>
<dbReference type="InterPro" id="IPR028098">
    <property type="entry name" value="Glyco_trans_4-like_N"/>
</dbReference>
<feature type="domain" description="Glycosyl transferase family 1" evidence="2">
    <location>
        <begin position="192"/>
        <end position="320"/>
    </location>
</feature>
<gene>
    <name evidence="4" type="ORF">UFOPK4057_00176</name>
</gene>
<dbReference type="Gene3D" id="3.40.50.2000">
    <property type="entry name" value="Glycogen Phosphorylase B"/>
    <property type="match status" value="2"/>
</dbReference>
<feature type="domain" description="Glycosyltransferase subfamily 4-like N-terminal" evidence="3">
    <location>
        <begin position="18"/>
        <end position="175"/>
    </location>
</feature>
<dbReference type="CDD" id="cd03809">
    <property type="entry name" value="GT4_MtfB-like"/>
    <property type="match status" value="1"/>
</dbReference>